<dbReference type="Gene3D" id="3.40.50.720">
    <property type="entry name" value="NAD(P)-binding Rossmann-like Domain"/>
    <property type="match status" value="1"/>
</dbReference>
<protein>
    <recommendedName>
        <fullName evidence="1">NAD(P)-binding domain-containing protein</fullName>
    </recommendedName>
</protein>
<evidence type="ECO:0000259" key="1">
    <source>
        <dbReference type="Pfam" id="PF13460"/>
    </source>
</evidence>
<dbReference type="SUPFAM" id="SSF51735">
    <property type="entry name" value="NAD(P)-binding Rossmann-fold domains"/>
    <property type="match status" value="1"/>
</dbReference>
<dbReference type="PANTHER" id="PTHR15020">
    <property type="entry name" value="FLAVIN REDUCTASE-RELATED"/>
    <property type="match status" value="1"/>
</dbReference>
<evidence type="ECO:0000313" key="2">
    <source>
        <dbReference type="EMBL" id="CEM33542.1"/>
    </source>
</evidence>
<organism evidence="2">
    <name type="scientific">Chromera velia CCMP2878</name>
    <dbReference type="NCBI Taxonomy" id="1169474"/>
    <lineage>
        <taxon>Eukaryota</taxon>
        <taxon>Sar</taxon>
        <taxon>Alveolata</taxon>
        <taxon>Colpodellida</taxon>
        <taxon>Chromeraceae</taxon>
        <taxon>Chromera</taxon>
    </lineage>
</organism>
<reference evidence="2" key="1">
    <citation type="submission" date="2014-11" db="EMBL/GenBank/DDBJ databases">
        <authorList>
            <person name="Otto D Thomas"/>
            <person name="Naeem Raeece"/>
        </authorList>
    </citation>
    <scope>NUCLEOTIDE SEQUENCE</scope>
</reference>
<dbReference type="InterPro" id="IPR016040">
    <property type="entry name" value="NAD(P)-bd_dom"/>
</dbReference>
<proteinExistence type="predicted"/>
<sequence length="259" mass="27963">MEGSSAKRVVVVYGTQGGMGDVGKFAAVHAQKLANSGECTVKVVAMFRQSEEGTDLGFEADVYPEAKEEVKAELRKLEGEIIPVDVDSETAQASLETAFEGADAVVACLGNRQPDMARWLSLGAEKVVDAMGQKGVNRLVILSSMGIGEDFMPFSFIHNILWPLLLNTLMRSAKRDLQGLERVVEASDLNYLIVKAVGLTPEEKPEETWHVLQSRGGDVEISIAKSDMAAFMLQEALQPTMVKKAVTAGSKPKKKGCCS</sequence>
<accession>A0A0G4GSK0</accession>
<dbReference type="InterPro" id="IPR036291">
    <property type="entry name" value="NAD(P)-bd_dom_sf"/>
</dbReference>
<dbReference type="PANTHER" id="PTHR15020:SF50">
    <property type="entry name" value="UPF0659 PROTEIN YMR090W"/>
    <property type="match status" value="1"/>
</dbReference>
<gene>
    <name evidence="2" type="ORF">Cvel_5145</name>
</gene>
<name>A0A0G4GSK0_9ALVE</name>
<dbReference type="VEuPathDB" id="CryptoDB:Cvel_5145"/>
<dbReference type="AlphaFoldDB" id="A0A0G4GSK0"/>
<feature type="domain" description="NAD(P)-binding" evidence="1">
    <location>
        <begin position="79"/>
        <end position="236"/>
    </location>
</feature>
<dbReference type="Pfam" id="PF13460">
    <property type="entry name" value="NAD_binding_10"/>
    <property type="match status" value="1"/>
</dbReference>
<dbReference type="EMBL" id="CDMZ01001502">
    <property type="protein sequence ID" value="CEM33542.1"/>
    <property type="molecule type" value="Genomic_DNA"/>
</dbReference>